<feature type="chain" id="PRO_5003940868" evidence="2">
    <location>
        <begin position="26"/>
        <end position="400"/>
    </location>
</feature>
<dbReference type="RefSeq" id="WP_015248495.1">
    <property type="nucleotide sequence ID" value="NC_019892.1"/>
</dbReference>
<dbReference type="SUPFAM" id="SSF53474">
    <property type="entry name" value="alpha/beta-Hydrolases"/>
    <property type="match status" value="1"/>
</dbReference>
<dbReference type="STRING" id="886293.Sinac_5240"/>
<dbReference type="KEGG" id="saci:Sinac_5240"/>
<dbReference type="OrthoDB" id="9765647at2"/>
<dbReference type="PANTHER" id="PTHR22946">
    <property type="entry name" value="DIENELACTONE HYDROLASE DOMAIN-CONTAINING PROTEIN-RELATED"/>
    <property type="match status" value="1"/>
</dbReference>
<dbReference type="InterPro" id="IPR050261">
    <property type="entry name" value="FrsA_esterase"/>
</dbReference>
<evidence type="ECO:0000256" key="1">
    <source>
        <dbReference type="ARBA" id="ARBA00022801"/>
    </source>
</evidence>
<proteinExistence type="predicted"/>
<evidence type="ECO:0000313" key="4">
    <source>
        <dbReference type="EMBL" id="AGA29392.1"/>
    </source>
</evidence>
<gene>
    <name evidence="4" type="ordered locus">Sinac_5240</name>
</gene>
<feature type="signal peptide" evidence="2">
    <location>
        <begin position="1"/>
        <end position="25"/>
    </location>
</feature>
<accession>L0DJH1</accession>
<dbReference type="Gene3D" id="3.40.50.1820">
    <property type="entry name" value="alpha/beta hydrolase"/>
    <property type="match status" value="1"/>
</dbReference>
<dbReference type="HOGENOM" id="CLU_688672_0_0_0"/>
<dbReference type="PANTHER" id="PTHR22946:SF9">
    <property type="entry name" value="POLYKETIDE TRANSFERASE AF380"/>
    <property type="match status" value="1"/>
</dbReference>
<keyword evidence="5" id="KW-1185">Reference proteome</keyword>
<protein>
    <submittedName>
        <fullName evidence="4">Acetyl xylan esterase (AXE1)/PhoPQ-activated pathogenicity-related protein</fullName>
    </submittedName>
</protein>
<dbReference type="eggNOG" id="COG1506">
    <property type="taxonomic scope" value="Bacteria"/>
</dbReference>
<reference evidence="4 5" key="1">
    <citation type="submission" date="2012-02" db="EMBL/GenBank/DDBJ databases">
        <title>Complete sequence of chromosome of Singulisphaera acidiphila DSM 18658.</title>
        <authorList>
            <consortium name="US DOE Joint Genome Institute (JGI-PGF)"/>
            <person name="Lucas S."/>
            <person name="Copeland A."/>
            <person name="Lapidus A."/>
            <person name="Glavina del Rio T."/>
            <person name="Dalin E."/>
            <person name="Tice H."/>
            <person name="Bruce D."/>
            <person name="Goodwin L."/>
            <person name="Pitluck S."/>
            <person name="Peters L."/>
            <person name="Ovchinnikova G."/>
            <person name="Chertkov O."/>
            <person name="Kyrpides N."/>
            <person name="Mavromatis K."/>
            <person name="Ivanova N."/>
            <person name="Brettin T."/>
            <person name="Detter J.C."/>
            <person name="Han C."/>
            <person name="Larimer F."/>
            <person name="Land M."/>
            <person name="Hauser L."/>
            <person name="Markowitz V."/>
            <person name="Cheng J.-F."/>
            <person name="Hugenholtz P."/>
            <person name="Woyke T."/>
            <person name="Wu D."/>
            <person name="Tindall B."/>
            <person name="Pomrenke H."/>
            <person name="Brambilla E."/>
            <person name="Klenk H.-P."/>
            <person name="Eisen J.A."/>
        </authorList>
    </citation>
    <scope>NUCLEOTIDE SEQUENCE [LARGE SCALE GENOMIC DNA]</scope>
    <source>
        <strain evidence="5">ATCC BAA-1392 / DSM 18658 / VKM B-2454 / MOB10</strain>
    </source>
</reference>
<dbReference type="Pfam" id="PF05448">
    <property type="entry name" value="AXE1"/>
    <property type="match status" value="1"/>
</dbReference>
<evidence type="ECO:0000259" key="3">
    <source>
        <dbReference type="Pfam" id="PF05448"/>
    </source>
</evidence>
<feature type="domain" description="Acetyl xylan esterase" evidence="3">
    <location>
        <begin position="69"/>
        <end position="210"/>
    </location>
</feature>
<evidence type="ECO:0000256" key="2">
    <source>
        <dbReference type="SAM" id="SignalP"/>
    </source>
</evidence>
<sequence length="400" mass="43566">MSYPRRSALLVLLLTTIFPGEPAKAGPPERGFTGPWNLESLKEAPQATWGAESDLIREVYYEGESFQGKPTRVFAYYGKPKGEGPFPAMVLVHGGGGKAFREWAKLWAERGYAALAMDLAGHGPDGPRLDDGGPDQDDHGKFQDFADSDVGQMWTYHAVAAVIRGHSLLAARPEVDAKRIGITGISWGGYLTCIVAGLDDRLKVAVPVYGCGFLNDNSFWLGQFKAMSPTLRDRWLSLFDPSKYLGGVRCPILFVNGTNDFAYPLDSYQKSYHLVPGPVDLCVTVRMPHGHSQGWTPQEIGLFVGSVLEGGKRLARLGAPVIADGLASAAIESQTPLVQAELAYTTDEGEWPKREWKTVEATLSEGKASAMLPEKRPLVFFLTVKDDRGAVASSPHVELK</sequence>
<dbReference type="GO" id="GO:0052689">
    <property type="term" value="F:carboxylic ester hydrolase activity"/>
    <property type="evidence" value="ECO:0007669"/>
    <property type="project" value="UniProtKB-ARBA"/>
</dbReference>
<dbReference type="AlphaFoldDB" id="L0DJH1"/>
<keyword evidence="2" id="KW-0732">Signal</keyword>
<dbReference type="InterPro" id="IPR008391">
    <property type="entry name" value="AXE1_dom"/>
</dbReference>
<dbReference type="EMBL" id="CP003364">
    <property type="protein sequence ID" value="AGA29392.1"/>
    <property type="molecule type" value="Genomic_DNA"/>
</dbReference>
<evidence type="ECO:0000313" key="5">
    <source>
        <dbReference type="Proteomes" id="UP000010798"/>
    </source>
</evidence>
<keyword evidence="1" id="KW-0378">Hydrolase</keyword>
<dbReference type="InterPro" id="IPR029058">
    <property type="entry name" value="AB_hydrolase_fold"/>
</dbReference>
<organism evidence="4 5">
    <name type="scientific">Singulisphaera acidiphila (strain ATCC BAA-1392 / DSM 18658 / VKM B-2454 / MOB10)</name>
    <dbReference type="NCBI Taxonomy" id="886293"/>
    <lineage>
        <taxon>Bacteria</taxon>
        <taxon>Pseudomonadati</taxon>
        <taxon>Planctomycetota</taxon>
        <taxon>Planctomycetia</taxon>
        <taxon>Isosphaerales</taxon>
        <taxon>Isosphaeraceae</taxon>
        <taxon>Singulisphaera</taxon>
    </lineage>
</organism>
<name>L0DJH1_SINAD</name>
<dbReference type="Proteomes" id="UP000010798">
    <property type="component" value="Chromosome"/>
</dbReference>